<gene>
    <name evidence="2" type="ORF">ERS007688_00328</name>
    <name evidence="3" type="ORF">ERS007703_03165</name>
    <name evidence="4" type="ORF">ERS007739_03237</name>
</gene>
<sequence length="134" mass="14195">MSLSIFPLGFLGIFGTPTTKNDDTPRLTRTSLIRVAAAASCSPSRVRWLLNHTPRLPLCNSTATSDTAGSSAMRLVTSAISTRLPEILTTASLRPEKTGNPSASTVTRSPVAKARRREPSAAVTVPKPSPSIPR</sequence>
<name>A0A0U0RTU3_MYCTX</name>
<dbReference type="EMBL" id="CFOH01000028">
    <property type="protein sequence ID" value="CFE46670.1"/>
    <property type="molecule type" value="Genomic_DNA"/>
</dbReference>
<evidence type="ECO:0000256" key="1">
    <source>
        <dbReference type="SAM" id="MobiDB-lite"/>
    </source>
</evidence>
<dbReference type="AlphaFoldDB" id="A0A0U0RTU3"/>
<dbReference type="EMBL" id="CSAE01000405">
    <property type="protein sequence ID" value="COW24561.1"/>
    <property type="molecule type" value="Genomic_DNA"/>
</dbReference>
<proteinExistence type="predicted"/>
<dbReference type="EMBL" id="CSBK01001637">
    <property type="protein sequence ID" value="COY95082.1"/>
    <property type="molecule type" value="Genomic_DNA"/>
</dbReference>
<dbReference type="Proteomes" id="UP000046947">
    <property type="component" value="Unassembled WGS sequence"/>
</dbReference>
<reference evidence="5 6" key="1">
    <citation type="submission" date="2015-03" db="EMBL/GenBank/DDBJ databases">
        <authorList>
            <consortium name="Pathogen Informatics"/>
        </authorList>
    </citation>
    <scope>NUCLEOTIDE SEQUENCE [LARGE SCALE GENOMIC DNA]</scope>
    <source>
        <strain evidence="2 7">H09601792</strain>
        <strain evidence="5">K00500041</strain>
        <strain evidence="6">N09902308</strain>
    </source>
</reference>
<evidence type="ECO:0000313" key="2">
    <source>
        <dbReference type="EMBL" id="CFE46670.1"/>
    </source>
</evidence>
<reference evidence="4" key="2">
    <citation type="submission" date="2015-03" db="EMBL/GenBank/DDBJ databases">
        <authorList>
            <consortium name="Pathogen Informatics"/>
            <person name="Murphy D."/>
        </authorList>
    </citation>
    <scope>NUCLEOTIDE SEQUENCE</scope>
    <source>
        <strain evidence="4">N09902308</strain>
    </source>
</reference>
<feature type="region of interest" description="Disordered" evidence="1">
    <location>
        <begin position="89"/>
        <end position="134"/>
    </location>
</feature>
<dbReference type="Proteomes" id="UP000038802">
    <property type="component" value="Unassembled WGS sequence"/>
</dbReference>
<evidence type="ECO:0000313" key="5">
    <source>
        <dbReference type="Proteomes" id="UP000038802"/>
    </source>
</evidence>
<reference evidence="3" key="3">
    <citation type="submission" date="2015-03" db="EMBL/GenBank/DDBJ databases">
        <authorList>
            <person name="Murphy D."/>
        </authorList>
    </citation>
    <scope>NUCLEOTIDE SEQUENCE [LARGE SCALE GENOMIC DNA]</scope>
    <source>
        <strain evidence="3">K00500041</strain>
    </source>
</reference>
<evidence type="ECO:0000313" key="3">
    <source>
        <dbReference type="EMBL" id="COW24561.1"/>
    </source>
</evidence>
<feature type="compositionally biased region" description="Polar residues" evidence="1">
    <location>
        <begin position="99"/>
        <end position="108"/>
    </location>
</feature>
<accession>A0A0U0RTU3</accession>
<organism evidence="3 5">
    <name type="scientific">Mycobacterium tuberculosis</name>
    <dbReference type="NCBI Taxonomy" id="1773"/>
    <lineage>
        <taxon>Bacteria</taxon>
        <taxon>Bacillati</taxon>
        <taxon>Actinomycetota</taxon>
        <taxon>Actinomycetes</taxon>
        <taxon>Mycobacteriales</taxon>
        <taxon>Mycobacteriaceae</taxon>
        <taxon>Mycobacterium</taxon>
        <taxon>Mycobacterium tuberculosis complex</taxon>
    </lineage>
</organism>
<evidence type="ECO:0000313" key="6">
    <source>
        <dbReference type="Proteomes" id="UP000039021"/>
    </source>
</evidence>
<evidence type="ECO:0000313" key="4">
    <source>
        <dbReference type="EMBL" id="COY95082.1"/>
    </source>
</evidence>
<dbReference type="Proteomes" id="UP000039021">
    <property type="component" value="Unassembled WGS sequence"/>
</dbReference>
<evidence type="ECO:0000313" key="7">
    <source>
        <dbReference type="Proteomes" id="UP000046947"/>
    </source>
</evidence>
<protein>
    <submittedName>
        <fullName evidence="3">Uncharacterized protein</fullName>
    </submittedName>
</protein>